<dbReference type="EMBL" id="CDSF01000035">
    <property type="protein sequence ID" value="CEO95693.1"/>
    <property type="molecule type" value="Genomic_DNA"/>
</dbReference>
<dbReference type="SUPFAM" id="SSF51905">
    <property type="entry name" value="FAD/NAD(P)-binding domain"/>
    <property type="match status" value="2"/>
</dbReference>
<dbReference type="Gene3D" id="3.50.50.60">
    <property type="entry name" value="FAD/NAD(P)-binding domain"/>
    <property type="match status" value="1"/>
</dbReference>
<dbReference type="Gene3D" id="1.10.405.10">
    <property type="entry name" value="Guanine Nucleotide Dissociation Inhibitor, domain 1"/>
    <property type="match status" value="1"/>
</dbReference>
<dbReference type="FunFam" id="1.10.405.10:FF:000011">
    <property type="entry name" value="Rab GDP dissociation inhibitor"/>
    <property type="match status" value="1"/>
</dbReference>
<dbReference type="Pfam" id="PF00996">
    <property type="entry name" value="GDI"/>
    <property type="match status" value="1"/>
</dbReference>
<geneLocation type="mitochondrion" evidence="5"/>
<evidence type="ECO:0000313" key="5">
    <source>
        <dbReference type="EMBL" id="SPQ99943.1"/>
    </source>
</evidence>
<accession>A0A0G4IKI2</accession>
<dbReference type="GO" id="GO:0007264">
    <property type="term" value="P:small GTPase-mediated signal transduction"/>
    <property type="evidence" value="ECO:0007669"/>
    <property type="project" value="InterPro"/>
</dbReference>
<dbReference type="GO" id="GO:0015031">
    <property type="term" value="P:protein transport"/>
    <property type="evidence" value="ECO:0007669"/>
    <property type="project" value="InterPro"/>
</dbReference>
<dbReference type="GO" id="GO:0016192">
    <property type="term" value="P:vesicle-mediated transport"/>
    <property type="evidence" value="ECO:0007669"/>
    <property type="project" value="TreeGrafter"/>
</dbReference>
<dbReference type="AlphaFoldDB" id="A0A0G4IKI2"/>
<dbReference type="InterPro" id="IPR036188">
    <property type="entry name" value="FAD/NAD-bd_sf"/>
</dbReference>
<feature type="region of interest" description="Disordered" evidence="3">
    <location>
        <begin position="1"/>
        <end position="21"/>
    </location>
</feature>
<dbReference type="Proteomes" id="UP000290189">
    <property type="component" value="Unassembled WGS sequence"/>
</dbReference>
<reference evidence="4 6" key="1">
    <citation type="submission" date="2015-02" db="EMBL/GenBank/DDBJ databases">
        <authorList>
            <person name="Chooi Y.-H."/>
        </authorList>
    </citation>
    <scope>NUCLEOTIDE SEQUENCE [LARGE SCALE GENOMIC DNA]</scope>
    <source>
        <strain evidence="4">E3</strain>
    </source>
</reference>
<dbReference type="InterPro" id="IPR000806">
    <property type="entry name" value="RabGDI"/>
</dbReference>
<dbReference type="GO" id="GO:0005737">
    <property type="term" value="C:cytoplasm"/>
    <property type="evidence" value="ECO:0007669"/>
    <property type="project" value="TreeGrafter"/>
</dbReference>
<dbReference type="PANTHER" id="PTHR11787:SF8">
    <property type="entry name" value="RAB GDP DISSOCIATION INHIBITOR"/>
    <property type="match status" value="1"/>
</dbReference>
<dbReference type="PRINTS" id="PR00892">
    <property type="entry name" value="RABGDI"/>
</dbReference>
<dbReference type="OrthoDB" id="9446342at2759"/>
<keyword evidence="5" id="KW-0496">Mitochondrion</keyword>
<name>A0A0G4IKI2_PLABS</name>
<dbReference type="PRINTS" id="PR00891">
    <property type="entry name" value="RABGDIREP"/>
</dbReference>
<keyword evidence="6" id="KW-1185">Reference proteome</keyword>
<protein>
    <recommendedName>
        <fullName evidence="2">Rab GDP dissociation inhibitor</fullName>
    </recommendedName>
</protein>
<dbReference type="InterPro" id="IPR018203">
    <property type="entry name" value="GDP_dissociation_inhibitor"/>
</dbReference>
<evidence type="ECO:0000313" key="6">
    <source>
        <dbReference type="Proteomes" id="UP000039324"/>
    </source>
</evidence>
<organism evidence="4 6">
    <name type="scientific">Plasmodiophora brassicae</name>
    <name type="common">Clubroot disease agent</name>
    <dbReference type="NCBI Taxonomy" id="37360"/>
    <lineage>
        <taxon>Eukaryota</taxon>
        <taxon>Sar</taxon>
        <taxon>Rhizaria</taxon>
        <taxon>Endomyxa</taxon>
        <taxon>Phytomyxea</taxon>
        <taxon>Plasmodiophorida</taxon>
        <taxon>Plasmodiophoridae</taxon>
        <taxon>Plasmodiophora</taxon>
    </lineage>
</organism>
<dbReference type="OMA" id="FETKAKM"/>
<proteinExistence type="inferred from homology"/>
<dbReference type="PANTHER" id="PTHR11787">
    <property type="entry name" value="RAB GDP-DISSOCIATION INHIBITOR"/>
    <property type="match status" value="1"/>
</dbReference>
<evidence type="ECO:0000313" key="7">
    <source>
        <dbReference type="Proteomes" id="UP000290189"/>
    </source>
</evidence>
<comment type="similarity">
    <text evidence="1 2">Belongs to the Rab GDI family.</text>
</comment>
<evidence type="ECO:0000256" key="3">
    <source>
        <dbReference type="SAM" id="MobiDB-lite"/>
    </source>
</evidence>
<gene>
    <name evidence="4" type="ORF">PBRA_004406</name>
    <name evidence="5" type="ORF">PLBR_LOCUS7158</name>
</gene>
<dbReference type="EMBL" id="OVEO01000013">
    <property type="protein sequence ID" value="SPQ99943.1"/>
    <property type="molecule type" value="Genomic_DNA"/>
</dbReference>
<evidence type="ECO:0000256" key="1">
    <source>
        <dbReference type="ARBA" id="ARBA00005593"/>
    </source>
</evidence>
<evidence type="ECO:0000313" key="4">
    <source>
        <dbReference type="EMBL" id="CEO95693.1"/>
    </source>
</evidence>
<evidence type="ECO:0000256" key="2">
    <source>
        <dbReference type="RuleBase" id="RU363124"/>
    </source>
</evidence>
<sequence length="589" mass="66327">MSESEARRAQAHPRPFRPPRYESPSKALYRLIVRHYPVSYQRLKKIVFDAKERVPDGPLGKIDDDGKLRKILAEMGKRKKIYRIKKTPPPDVDLTQPLPEQYLSHFCPEARYARQWPTPDGGNCRFEAYLRYESADRSWVCSTMNEDYDVIILGTGLKECILSGLLSVSGKKVLHLDRNDYYGGEGASLNLNQLYRKFKPNETPDEATLGLSKYYCADLCPKFIMACGNLVKMLLHTKVTRYLEFKSMSGCYVYKDDAIHKVPATPAEAVASSLMGFMQKHRFKSFLQMVSGYNQADPSTHQGRNAAECTTADLYNYWKLDDNTQAFTGHAIALHTNDDYLQQSALDTVEKIQLYAYSVSRYGNSPFIYPIYGLGGLPEGFSRLAAIHGGTFMLNRPVQEVLYDEQGKARGIRSNGEEARAPLIIGDPSYFLDTKKVVKTGKVARWLFILDHPIDGTSGADSCQIIIPFKHTGRKNDIYVSCVSHAHNVAAQGKYLAMISSVVETSDSKRELGHAVRLLGRTLADFFFESDMYSPTGDGTNDRVFIPKSFDPTSHFQQDAVNVIEIYERITGTKLDLSISAEPSDLQDQ</sequence>
<reference evidence="5 7" key="2">
    <citation type="submission" date="2018-03" db="EMBL/GenBank/DDBJ databases">
        <authorList>
            <person name="Fogelqvist J."/>
        </authorList>
    </citation>
    <scope>NUCLEOTIDE SEQUENCE [LARGE SCALE GENOMIC DNA]</scope>
</reference>
<dbReference type="STRING" id="37360.A0A0G4IKI2"/>
<dbReference type="GO" id="GO:0005093">
    <property type="term" value="F:Rab GDP-dissociation inhibitor activity"/>
    <property type="evidence" value="ECO:0007669"/>
    <property type="project" value="InterPro"/>
</dbReference>
<dbReference type="Proteomes" id="UP000039324">
    <property type="component" value="Unassembled WGS sequence"/>
</dbReference>
<dbReference type="Gene3D" id="3.30.519.10">
    <property type="entry name" value="Guanine Nucleotide Dissociation Inhibitor, domain 2"/>
    <property type="match status" value="1"/>
</dbReference>